<feature type="region of interest" description="Disordered" evidence="1">
    <location>
        <begin position="151"/>
        <end position="177"/>
    </location>
</feature>
<dbReference type="AlphaFoldDB" id="A0A255H2R0"/>
<gene>
    <name evidence="3" type="ORF">CGZ93_09940</name>
</gene>
<dbReference type="OrthoDB" id="3731093at2"/>
<reference evidence="3 4" key="1">
    <citation type="submission" date="2017-07" db="EMBL/GenBank/DDBJ databases">
        <title>Draft whole genome sequences of clinical Proprionibacteriaceae strains.</title>
        <authorList>
            <person name="Bernier A.-M."/>
            <person name="Bernard K."/>
            <person name="Domingo M.-C."/>
        </authorList>
    </citation>
    <scope>NUCLEOTIDE SEQUENCE [LARGE SCALE GENOMIC DNA]</scope>
    <source>
        <strain evidence="3 4">NML 130396</strain>
    </source>
</reference>
<organism evidence="3 4">
    <name type="scientific">Enemella dayhoffiae</name>
    <dbReference type="NCBI Taxonomy" id="2016507"/>
    <lineage>
        <taxon>Bacteria</taxon>
        <taxon>Bacillati</taxon>
        <taxon>Actinomycetota</taxon>
        <taxon>Actinomycetes</taxon>
        <taxon>Propionibacteriales</taxon>
        <taxon>Propionibacteriaceae</taxon>
        <taxon>Enemella</taxon>
    </lineage>
</organism>
<dbReference type="EMBL" id="NMVQ01000013">
    <property type="protein sequence ID" value="OYO21616.1"/>
    <property type="molecule type" value="Genomic_DNA"/>
</dbReference>
<feature type="signal peptide" evidence="2">
    <location>
        <begin position="1"/>
        <end position="27"/>
    </location>
</feature>
<dbReference type="PROSITE" id="PS51257">
    <property type="entry name" value="PROKAR_LIPOPROTEIN"/>
    <property type="match status" value="1"/>
</dbReference>
<evidence type="ECO:0000313" key="4">
    <source>
        <dbReference type="Proteomes" id="UP000216311"/>
    </source>
</evidence>
<keyword evidence="4" id="KW-1185">Reference proteome</keyword>
<evidence type="ECO:0000256" key="2">
    <source>
        <dbReference type="SAM" id="SignalP"/>
    </source>
</evidence>
<keyword evidence="2" id="KW-0732">Signal</keyword>
<proteinExistence type="predicted"/>
<comment type="caution">
    <text evidence="3">The sequence shown here is derived from an EMBL/GenBank/DDBJ whole genome shotgun (WGS) entry which is preliminary data.</text>
</comment>
<sequence length="177" mass="18733">MPRAALLWIAASLMVLLVAGCAAPGSAATRRVADDGQGRSVVGVAKRSDGRIVLVTAWCLGERREQPRIASYDGRAGQELYAAHGQSSDPVTVHEVGRPASGFELIRNQPLPVRGLLIAHNAGERGGWLAEQAYPSAVAVFGVADLPTSDAPMPPRLITGDRQRTTSEQLISAKCTR</sequence>
<dbReference type="Proteomes" id="UP000216311">
    <property type="component" value="Unassembled WGS sequence"/>
</dbReference>
<accession>A0A255H2R0</accession>
<protein>
    <submittedName>
        <fullName evidence="3">Uncharacterized protein</fullName>
    </submittedName>
</protein>
<name>A0A255H2R0_9ACTN</name>
<feature type="chain" id="PRO_5012377730" evidence="2">
    <location>
        <begin position="28"/>
        <end position="177"/>
    </location>
</feature>
<dbReference type="RefSeq" id="WP_094363993.1">
    <property type="nucleotide sequence ID" value="NZ_NMVQ01000013.1"/>
</dbReference>
<evidence type="ECO:0000256" key="1">
    <source>
        <dbReference type="SAM" id="MobiDB-lite"/>
    </source>
</evidence>
<evidence type="ECO:0000313" key="3">
    <source>
        <dbReference type="EMBL" id="OYO21616.1"/>
    </source>
</evidence>